<evidence type="ECO:0000313" key="2">
    <source>
        <dbReference type="EMBL" id="AWT55951.1"/>
    </source>
</evidence>
<dbReference type="AlphaFoldDB" id="A0A2U9PVX8"/>
<dbReference type="RefSeq" id="WP_003896505.1">
    <property type="nucleotide sequence ID" value="NZ_CP027541.1"/>
</dbReference>
<evidence type="ECO:0000313" key="3">
    <source>
        <dbReference type="Proteomes" id="UP000011200"/>
    </source>
</evidence>
<dbReference type="PANTHER" id="PTHR37017">
    <property type="entry name" value="AB HYDROLASE-1 DOMAIN-CONTAINING PROTEIN-RELATED"/>
    <property type="match status" value="1"/>
</dbReference>
<dbReference type="Gene3D" id="3.40.50.1820">
    <property type="entry name" value="alpha/beta hydrolase"/>
    <property type="match status" value="1"/>
</dbReference>
<dbReference type="SUPFAM" id="SSF53474">
    <property type="entry name" value="alpha/beta-Hydrolases"/>
    <property type="match status" value="1"/>
</dbReference>
<dbReference type="GO" id="GO:0003824">
    <property type="term" value="F:catalytic activity"/>
    <property type="evidence" value="ECO:0007669"/>
    <property type="project" value="UniProtKB-ARBA"/>
</dbReference>
<dbReference type="Proteomes" id="UP000011200">
    <property type="component" value="Chromosome"/>
</dbReference>
<feature type="domain" description="AB hydrolase-1" evidence="1">
    <location>
        <begin position="3"/>
        <end position="213"/>
    </location>
</feature>
<evidence type="ECO:0000259" key="1">
    <source>
        <dbReference type="Pfam" id="PF12697"/>
    </source>
</evidence>
<dbReference type="EMBL" id="CP027541">
    <property type="protein sequence ID" value="AWT55951.1"/>
    <property type="molecule type" value="Genomic_DNA"/>
</dbReference>
<dbReference type="PANTHER" id="PTHR37017:SF11">
    <property type="entry name" value="ESTERASE_LIPASE_THIOESTERASE DOMAIN-CONTAINING PROTEIN"/>
    <property type="match status" value="1"/>
</dbReference>
<dbReference type="InterPro" id="IPR052897">
    <property type="entry name" value="Sec-Metab_Biosynth_Hydrolase"/>
</dbReference>
<accession>A0A2U9PVX8</accession>
<name>A0A2U9PVX8_MYCSE</name>
<dbReference type="InterPro" id="IPR029058">
    <property type="entry name" value="AB_hydrolase_fold"/>
</dbReference>
<organism evidence="2 3">
    <name type="scientific">Mycolicibacterium smegmatis (strain MKD8)</name>
    <name type="common">Mycobacterium smegmatis</name>
    <dbReference type="NCBI Taxonomy" id="1214915"/>
    <lineage>
        <taxon>Bacteria</taxon>
        <taxon>Bacillati</taxon>
        <taxon>Actinomycetota</taxon>
        <taxon>Actinomycetes</taxon>
        <taxon>Mycobacteriales</taxon>
        <taxon>Mycobacteriaceae</taxon>
        <taxon>Mycolicibacterium</taxon>
    </lineage>
</organism>
<sequence length="221" mass="23371">MNIVLVHGAFVDGSTWRVVYDLLVDEGHRVVVVQTPNLSLSGDVEATRRVLDSLVGSVVLVGHSYGGAVITEAGNHDSVSALVYIAAFVPDEGESVESLGGHPGVQGSPIVPFSGGFLLQDRAKFHSSFGADLPTADAAFLADSQIPWSTEAMTSPVTDPAWRRRPCWYLIATEDRMIPLAAQRVMAQRAGAATVEVAASHAVYMSQPRAVAALIGQAVHV</sequence>
<dbReference type="Pfam" id="PF12697">
    <property type="entry name" value="Abhydrolase_6"/>
    <property type="match status" value="1"/>
</dbReference>
<reference evidence="3" key="2">
    <citation type="submission" date="2018-03" db="EMBL/GenBank/DDBJ databases">
        <authorList>
            <person name="Derbyshire K."/>
            <person name="Gray T.A."/>
            <person name="Champion M."/>
        </authorList>
    </citation>
    <scope>NUCLEOTIDE SEQUENCE [LARGE SCALE GENOMIC DNA]</scope>
    <source>
        <strain evidence="3">MKD8</strain>
    </source>
</reference>
<proteinExistence type="predicted"/>
<reference evidence="2 3" key="1">
    <citation type="journal article" date="2013" name="Genome Announc.">
        <title>Draft genome sequence of MKD8, a conjugal recipient Mycobacterium smegmatis strain.</title>
        <authorList>
            <person name="Gray T.A."/>
            <person name="Palumbo M.J."/>
            <person name="Derbyshire K.M."/>
        </authorList>
    </citation>
    <scope>NUCLEOTIDE SEQUENCE [LARGE SCALE GENOMIC DNA]</scope>
    <source>
        <strain evidence="2 3">MKD8</strain>
    </source>
</reference>
<protein>
    <submittedName>
        <fullName evidence="2">Secreted protein</fullName>
    </submittedName>
</protein>
<dbReference type="InterPro" id="IPR000073">
    <property type="entry name" value="AB_hydrolase_1"/>
</dbReference>
<gene>
    <name evidence="2" type="ORF">D806_050010</name>
</gene>